<sequence length="85" mass="9259">MKWLSHGIIGVTLLFFGALLFRVIAFQTMPSAAADYFFQRGIADTGAINIVTAIYLGYRAFDTLGETIVLMLAVSGVVWLIGKKS</sequence>
<proteinExistence type="predicted"/>
<evidence type="ECO:0000259" key="2">
    <source>
        <dbReference type="Pfam" id="PF20501"/>
    </source>
</evidence>
<organism evidence="3">
    <name type="scientific">Candidatus Moduliflexus flocculans</name>
    <dbReference type="NCBI Taxonomy" id="1499966"/>
    <lineage>
        <taxon>Bacteria</taxon>
        <taxon>Candidatus Moduliflexota</taxon>
        <taxon>Candidatus Moduliflexia</taxon>
        <taxon>Candidatus Moduliflexales</taxon>
        <taxon>Candidatus Moduliflexaceae</taxon>
    </lineage>
</organism>
<evidence type="ECO:0000313" key="4">
    <source>
        <dbReference type="Proteomes" id="UP000030700"/>
    </source>
</evidence>
<dbReference type="STRING" id="1499966.U14_03313"/>
<evidence type="ECO:0000313" key="3">
    <source>
        <dbReference type="EMBL" id="GAK52066.1"/>
    </source>
</evidence>
<name>A0A081BNV0_9BACT</name>
<dbReference type="AlphaFoldDB" id="A0A081BNV0"/>
<gene>
    <name evidence="3" type="ORF">U14_03313</name>
</gene>
<feature type="domain" description="MrpA C-terminal/MbhE" evidence="2">
    <location>
        <begin position="19"/>
        <end position="74"/>
    </location>
</feature>
<feature type="transmembrane region" description="Helical" evidence="1">
    <location>
        <begin position="6"/>
        <end position="25"/>
    </location>
</feature>
<dbReference type="Proteomes" id="UP000030700">
    <property type="component" value="Unassembled WGS sequence"/>
</dbReference>
<reference evidence="3" key="1">
    <citation type="journal article" date="2015" name="PeerJ">
        <title>First genomic representation of candidate bacterial phylum KSB3 points to enhanced environmental sensing as a trigger of wastewater bulking.</title>
        <authorList>
            <person name="Sekiguchi Y."/>
            <person name="Ohashi A."/>
            <person name="Parks D.H."/>
            <person name="Yamauchi T."/>
            <person name="Tyson G.W."/>
            <person name="Hugenholtz P."/>
        </authorList>
    </citation>
    <scope>NUCLEOTIDE SEQUENCE [LARGE SCALE GENOMIC DNA]</scope>
</reference>
<feature type="transmembrane region" description="Helical" evidence="1">
    <location>
        <begin position="64"/>
        <end position="82"/>
    </location>
</feature>
<keyword evidence="1" id="KW-1133">Transmembrane helix</keyword>
<dbReference type="InterPro" id="IPR046806">
    <property type="entry name" value="MrpA_C/MbhE"/>
</dbReference>
<dbReference type="EMBL" id="DF820458">
    <property type="protein sequence ID" value="GAK52066.1"/>
    <property type="molecule type" value="Genomic_DNA"/>
</dbReference>
<keyword evidence="1" id="KW-0472">Membrane</keyword>
<dbReference type="HOGENOM" id="CLU_171166_2_0_0"/>
<dbReference type="Pfam" id="PF20501">
    <property type="entry name" value="MbhE"/>
    <property type="match status" value="1"/>
</dbReference>
<feature type="transmembrane region" description="Helical" evidence="1">
    <location>
        <begin position="37"/>
        <end position="58"/>
    </location>
</feature>
<keyword evidence="4" id="KW-1185">Reference proteome</keyword>
<protein>
    <recommendedName>
        <fullName evidence="2">MrpA C-terminal/MbhE domain-containing protein</fullName>
    </recommendedName>
</protein>
<keyword evidence="1" id="KW-0812">Transmembrane</keyword>
<evidence type="ECO:0000256" key="1">
    <source>
        <dbReference type="SAM" id="Phobius"/>
    </source>
</evidence>
<accession>A0A081BNV0</accession>